<evidence type="ECO:0000259" key="7">
    <source>
        <dbReference type="Pfam" id="PF00520"/>
    </source>
</evidence>
<dbReference type="InterPro" id="IPR043203">
    <property type="entry name" value="VGCC_Ca_Na"/>
</dbReference>
<dbReference type="GO" id="GO:0001518">
    <property type="term" value="C:voltage-gated sodium channel complex"/>
    <property type="evidence" value="ECO:0007669"/>
    <property type="project" value="TreeGrafter"/>
</dbReference>
<dbReference type="Proteomes" id="UP000604046">
    <property type="component" value="Unassembled WGS sequence"/>
</dbReference>
<dbReference type="GO" id="GO:0008332">
    <property type="term" value="F:low voltage-gated calcium channel activity"/>
    <property type="evidence" value="ECO:0007669"/>
    <property type="project" value="TreeGrafter"/>
</dbReference>
<keyword evidence="4 6" id="KW-0472">Membrane</keyword>
<feature type="compositionally biased region" description="Low complexity" evidence="5">
    <location>
        <begin position="12"/>
        <end position="25"/>
    </location>
</feature>
<evidence type="ECO:0000256" key="1">
    <source>
        <dbReference type="ARBA" id="ARBA00004141"/>
    </source>
</evidence>
<sequence length="1458" mass="161841">MDTDVRPFASLVNEPGPVVPVGPNEAAEIPEASPAKASEGFESETGSATGNARVRLAAYMDFRDEGIEEEDDDQDIDMTLLQEENMEIDEARSSALLEALGKENGEESEQDPFSVAPGVTSFTFIRTTLQLLSRGLVAKKLDASNNFEISFDFFLQQTAKERRGVAHFSVGGSINSQLPRICIAPGSTKLYFFLRQGSFRAKLATAPIPRNRLVRITFRLVQHVVTVLVDGSEQAVASAEGLQVPVPAKMFAYFNGPGDVAADAMVGNSLYRWRHFALRPRVQATTIFELPPDEIQLMVEVTDELARAKKWAKFDAFFGVIVFANAVSMGIQTDCRCENDVVWQVLDNVFLVAFIMELILRAIISGLRLFGTMLVRDHWLQLDVMVVSLTIVDTWVLGDLGSGGVFALARLYRLLKLVKMVRLLRSFRQLAMLVEGILSSLQTLFWAVLLLALSIFMFSVLLVRMAQWDLTAVQGASLPFASLPTAMWTLVQLATFDKWVGLVRSAALQLGGLHGGAIAVVLLVCVCLTGLGIMNLVVGILCNTAFKLESRQVRMVGAERLLKQQGALELFRQQLLKHGTHLLKNPRYIAKDEFFEALQDSSIKEITQILNLTDKDFAMLVSALEENNDIEIDGIIEAIGIIELQSYFAQSVANSVKKHKAATALRPVDLLFFCISLRQLEASMDKVERNGRSMCAFAYDALSILYARAEESYTLLRLNHDVKWTPPASKMELTQSSLNVRKMEETANQFNLDAEEQRLLMPIDISFGSVITVNGAFVGVQTMQDDGNVLVYWIDLGFTFLFTLEFILRGVLAANLHYVHQAEEGDNDLNFFQQASRKVARFASLKSRMRCWVLPPCPPGGVVSVLSATCRSLREFSVFFDFTIIVLSLLDSLVIVQLRNAGVLELDTSALSVLRAFRLFRLAKLLRIFKLFPQLQKLVFALIETWRQVFWALALILLLLYAFSIYAVSMIGADAAEGSTSKSYFGTLTKSLLTGWQVTTFDRWDEVLYTSTDNLLHFCVLLLVAVVLGLGLMNMAVGVVCEAAMSLQAKEDAEVQRAELIAFLSAMKNLQETCVRELGDQLLTAELMEDAIGLRMNPSFRRPNAGAGSVSSQPPLASDQLQTLLPKLKEFLGDAGLHRLLVKRVRDKVDHGRTGQVTVDDFTKGALVTKEDLAKVELYGCTVALREVREKCLKMNECILNIHMSLQLVLQEMCAVIHRQEAADDPGTPSAMHADSAEYDPSTLRPEAEKAVVEMGKWSGEGSLPQILNMGTLFVSAGTGKIRISGDEVVGFGTAFRAEVQVGDIIIVEPLVAQKNGDTASKKTFALAVTVVLSQTRLKVATFVTESLPENIVFVVARCRRVAQMAKAPTPFSAMTAHAPKQISPRSSQRWFAWDLQTQKRDKVNLQEAEAHHSYLKRLKKQAEFELLTVLERPLLRMCFQALKSQVRLRQKTVSLLW</sequence>
<feature type="transmembrane region" description="Helical" evidence="6">
    <location>
        <begin position="345"/>
        <end position="364"/>
    </location>
</feature>
<dbReference type="InterPro" id="IPR027359">
    <property type="entry name" value="Volt_channel_dom_sf"/>
</dbReference>
<dbReference type="Gene3D" id="1.20.120.350">
    <property type="entry name" value="Voltage-gated potassium channels. Chain C"/>
    <property type="match status" value="2"/>
</dbReference>
<dbReference type="GO" id="GO:0005248">
    <property type="term" value="F:voltage-gated sodium channel activity"/>
    <property type="evidence" value="ECO:0007669"/>
    <property type="project" value="TreeGrafter"/>
</dbReference>
<proteinExistence type="predicted"/>
<dbReference type="OrthoDB" id="419097at2759"/>
<feature type="transmembrane region" description="Helical" evidence="6">
    <location>
        <begin position="949"/>
        <end position="973"/>
    </location>
</feature>
<dbReference type="GO" id="GO:0086010">
    <property type="term" value="P:membrane depolarization during action potential"/>
    <property type="evidence" value="ECO:0007669"/>
    <property type="project" value="TreeGrafter"/>
</dbReference>
<dbReference type="PANTHER" id="PTHR10037">
    <property type="entry name" value="VOLTAGE-GATED CATION CHANNEL CALCIUM AND SODIUM"/>
    <property type="match status" value="1"/>
</dbReference>
<dbReference type="Gene3D" id="1.10.287.70">
    <property type="match status" value="2"/>
</dbReference>
<evidence type="ECO:0000313" key="8">
    <source>
        <dbReference type="EMBL" id="CAE7198820.1"/>
    </source>
</evidence>
<evidence type="ECO:0000313" key="9">
    <source>
        <dbReference type="Proteomes" id="UP000604046"/>
    </source>
</evidence>
<feature type="domain" description="Ion transport" evidence="7">
    <location>
        <begin position="768"/>
        <end position="1048"/>
    </location>
</feature>
<dbReference type="Pfam" id="PF00520">
    <property type="entry name" value="Ion_trans"/>
    <property type="match status" value="2"/>
</dbReference>
<comment type="subcellular location">
    <subcellularLocation>
        <location evidence="1">Membrane</location>
        <topology evidence="1">Multi-pass membrane protein</topology>
    </subcellularLocation>
</comment>
<dbReference type="EMBL" id="CAJNDS010000373">
    <property type="protein sequence ID" value="CAE7198820.1"/>
    <property type="molecule type" value="Genomic_DNA"/>
</dbReference>
<feature type="transmembrane region" description="Helical" evidence="6">
    <location>
        <begin position="384"/>
        <end position="408"/>
    </location>
</feature>
<evidence type="ECO:0000256" key="3">
    <source>
        <dbReference type="ARBA" id="ARBA00022989"/>
    </source>
</evidence>
<dbReference type="InterPro" id="IPR005821">
    <property type="entry name" value="Ion_trans_dom"/>
</dbReference>
<feature type="transmembrane region" description="Helical" evidence="6">
    <location>
        <begin position="316"/>
        <end position="333"/>
    </location>
</feature>
<keyword evidence="2 6" id="KW-0812">Transmembrane</keyword>
<protein>
    <submittedName>
        <fullName evidence="8">Catsper1 protein</fullName>
    </submittedName>
</protein>
<feature type="transmembrane region" description="Helical" evidence="6">
    <location>
        <begin position="759"/>
        <end position="778"/>
    </location>
</feature>
<feature type="transmembrane region" description="Helical" evidence="6">
    <location>
        <begin position="516"/>
        <end position="546"/>
    </location>
</feature>
<feature type="transmembrane region" description="Helical" evidence="6">
    <location>
        <begin position="878"/>
        <end position="898"/>
    </location>
</feature>
<name>A0A812JE88_9DINO</name>
<feature type="transmembrane region" description="Helical" evidence="6">
    <location>
        <begin position="475"/>
        <end position="496"/>
    </location>
</feature>
<feature type="domain" description="Ion transport" evidence="7">
    <location>
        <begin position="314"/>
        <end position="551"/>
    </location>
</feature>
<gene>
    <name evidence="8" type="primary">Catsper1</name>
    <name evidence="8" type="ORF">SNAT2548_LOCUS5775</name>
</gene>
<reference evidence="8" key="1">
    <citation type="submission" date="2021-02" db="EMBL/GenBank/DDBJ databases">
        <authorList>
            <person name="Dougan E. K."/>
            <person name="Rhodes N."/>
            <person name="Thang M."/>
            <person name="Chan C."/>
        </authorList>
    </citation>
    <scope>NUCLEOTIDE SEQUENCE</scope>
</reference>
<feature type="region of interest" description="Disordered" evidence="5">
    <location>
        <begin position="1"/>
        <end position="49"/>
    </location>
</feature>
<dbReference type="PANTHER" id="PTHR10037:SF230">
    <property type="entry name" value="CA[2+]-CHANNEL PROTEIN ALPHA[[1]] SUBUNIT T, ISOFORM F"/>
    <property type="match status" value="1"/>
</dbReference>
<comment type="caution">
    <text evidence="8">The sequence shown here is derived from an EMBL/GenBank/DDBJ whole genome shotgun (WGS) entry which is preliminary data.</text>
</comment>
<accession>A0A812JE88</accession>
<keyword evidence="3 6" id="KW-1133">Transmembrane helix</keyword>
<evidence type="ECO:0000256" key="6">
    <source>
        <dbReference type="SAM" id="Phobius"/>
    </source>
</evidence>
<evidence type="ECO:0000256" key="2">
    <source>
        <dbReference type="ARBA" id="ARBA00022692"/>
    </source>
</evidence>
<feature type="transmembrane region" description="Helical" evidence="6">
    <location>
        <begin position="444"/>
        <end position="463"/>
    </location>
</feature>
<feature type="transmembrane region" description="Helical" evidence="6">
    <location>
        <begin position="790"/>
        <end position="808"/>
    </location>
</feature>
<feature type="transmembrane region" description="Helical" evidence="6">
    <location>
        <begin position="1015"/>
        <end position="1041"/>
    </location>
</feature>
<evidence type="ECO:0000256" key="4">
    <source>
        <dbReference type="ARBA" id="ARBA00023136"/>
    </source>
</evidence>
<organism evidence="8 9">
    <name type="scientific">Symbiodinium natans</name>
    <dbReference type="NCBI Taxonomy" id="878477"/>
    <lineage>
        <taxon>Eukaryota</taxon>
        <taxon>Sar</taxon>
        <taxon>Alveolata</taxon>
        <taxon>Dinophyceae</taxon>
        <taxon>Suessiales</taxon>
        <taxon>Symbiodiniaceae</taxon>
        <taxon>Symbiodinium</taxon>
    </lineage>
</organism>
<evidence type="ECO:0000256" key="5">
    <source>
        <dbReference type="SAM" id="MobiDB-lite"/>
    </source>
</evidence>
<dbReference type="SUPFAM" id="SSF81324">
    <property type="entry name" value="Voltage-gated potassium channels"/>
    <property type="match status" value="2"/>
</dbReference>
<keyword evidence="9" id="KW-1185">Reference proteome</keyword>
<dbReference type="GO" id="GO:0070509">
    <property type="term" value="P:calcium ion import"/>
    <property type="evidence" value="ECO:0007669"/>
    <property type="project" value="TreeGrafter"/>
</dbReference>